<evidence type="ECO:0000313" key="2">
    <source>
        <dbReference type="Proteomes" id="UP000187172"/>
    </source>
</evidence>
<sequence length="88" mass="9782">MALLDLPGLLALQVKPTINQIDLSLLQQFYETQLSPNTYIYNLSSGEQIRSNSSPTVFATFWVSKALFKKLYTGLNTKSTKAVLDGII</sequence>
<gene>
    <name evidence="1" type="ORF">BK138_34215</name>
</gene>
<comment type="caution">
    <text evidence="1">The sequence shown here is derived from an EMBL/GenBank/DDBJ whole genome shotgun (WGS) entry which is preliminary data.</text>
</comment>
<dbReference type="AlphaFoldDB" id="A0A1R1DZP1"/>
<proteinExistence type="predicted"/>
<reference evidence="1 2" key="1">
    <citation type="submission" date="2016-11" db="EMBL/GenBank/DDBJ databases">
        <title>Paenibacillus species isolates.</title>
        <authorList>
            <person name="Beno S.M."/>
        </authorList>
    </citation>
    <scope>NUCLEOTIDE SEQUENCE [LARGE SCALE GENOMIC DNA]</scope>
    <source>
        <strain evidence="1 2">FSL R5-0378</strain>
    </source>
</reference>
<dbReference type="Proteomes" id="UP000187172">
    <property type="component" value="Unassembled WGS sequence"/>
</dbReference>
<organism evidence="1 2">
    <name type="scientific">Paenibacillus rhizosphaerae</name>
    <dbReference type="NCBI Taxonomy" id="297318"/>
    <lineage>
        <taxon>Bacteria</taxon>
        <taxon>Bacillati</taxon>
        <taxon>Bacillota</taxon>
        <taxon>Bacilli</taxon>
        <taxon>Bacillales</taxon>
        <taxon>Paenibacillaceae</taxon>
        <taxon>Paenibacillus</taxon>
    </lineage>
</organism>
<dbReference type="EMBL" id="MRTP01000024">
    <property type="protein sequence ID" value="OMF45025.1"/>
    <property type="molecule type" value="Genomic_DNA"/>
</dbReference>
<evidence type="ECO:0000313" key="1">
    <source>
        <dbReference type="EMBL" id="OMF45025.1"/>
    </source>
</evidence>
<keyword evidence="2" id="KW-1185">Reference proteome</keyword>
<name>A0A1R1DZP1_9BACL</name>
<protein>
    <submittedName>
        <fullName evidence="1">Uncharacterized protein</fullName>
    </submittedName>
</protein>
<accession>A0A1R1DZP1</accession>